<feature type="signal peptide" evidence="7">
    <location>
        <begin position="1"/>
        <end position="18"/>
    </location>
</feature>
<dbReference type="GO" id="GO:0046872">
    <property type="term" value="F:metal ion binding"/>
    <property type="evidence" value="ECO:0007669"/>
    <property type="project" value="InterPro"/>
</dbReference>
<evidence type="ECO:0000256" key="6">
    <source>
        <dbReference type="SAM" id="MobiDB-lite"/>
    </source>
</evidence>
<accession>A0A1I6Q2R9</accession>
<keyword evidence="3" id="KW-0813">Transport</keyword>
<evidence type="ECO:0000256" key="2">
    <source>
        <dbReference type="ARBA" id="ARBA00015915"/>
    </source>
</evidence>
<dbReference type="AlphaFoldDB" id="A0A1I6Q2R9"/>
<organism evidence="8 9">
    <name type="scientific">Sulfitobacter marinus</name>
    <dbReference type="NCBI Taxonomy" id="394264"/>
    <lineage>
        <taxon>Bacteria</taxon>
        <taxon>Pseudomonadati</taxon>
        <taxon>Pseudomonadota</taxon>
        <taxon>Alphaproteobacteria</taxon>
        <taxon>Rhodobacterales</taxon>
        <taxon>Roseobacteraceae</taxon>
        <taxon>Sulfitobacter</taxon>
    </lineage>
</organism>
<dbReference type="STRING" id="394264.SAMN04488040_0465"/>
<keyword evidence="5" id="KW-0864">Zinc transport</keyword>
<keyword evidence="4 7" id="KW-0732">Signal</keyword>
<sequence length="369" mass="39276">MRYLAPVSLLLLSTAAWADVPRVATDIAPVHSLVSQVMAGVGTPDLTIPPGASPHSYAMRPSEARALSNADLVVWVGPALTPWLEEPIDSLAGNALHLELEDVAGIRVLTNRAGVAFEAHDHGDDHDDHDDHEGDAHEDHDAHGEDGDHEAHEDHDDHDDHAKDDDHDDHEGHDDHEEHAEHDGEDHADHDGHNHAPGAIDPHLWLDPVNASLWLGAISEALGQLDPENATLYADNAAKGQADLVELQGDIQAQLTPLQGRHFAVFHDAYHYFEARFGVEASAALSLSDGSAPSAARLAEVREVVQSVNAVCVFTEPQFNAGLVDALAEGGGVKSAPLDPLGAELTPGPALYGEVIQGLATSFAECLSE</sequence>
<dbReference type="SUPFAM" id="SSF53807">
    <property type="entry name" value="Helical backbone' metal receptor"/>
    <property type="match status" value="1"/>
</dbReference>
<dbReference type="EMBL" id="FPAJ01000001">
    <property type="protein sequence ID" value="SFS46723.1"/>
    <property type="molecule type" value="Genomic_DNA"/>
</dbReference>
<dbReference type="OrthoDB" id="7346865at2"/>
<evidence type="ECO:0000313" key="8">
    <source>
        <dbReference type="EMBL" id="SFS46723.1"/>
    </source>
</evidence>
<comment type="similarity">
    <text evidence="1">Belongs to the bacterial solute-binding protein 9 family.</text>
</comment>
<evidence type="ECO:0000256" key="7">
    <source>
        <dbReference type="SAM" id="SignalP"/>
    </source>
</evidence>
<name>A0A1I6Q2R9_9RHOB</name>
<dbReference type="InterPro" id="IPR050492">
    <property type="entry name" value="Bact_metal-bind_prot9"/>
</dbReference>
<feature type="chain" id="PRO_5011465231" description="High-affinity zinc uptake system protein ZnuA" evidence="7">
    <location>
        <begin position="19"/>
        <end position="369"/>
    </location>
</feature>
<dbReference type="PANTHER" id="PTHR42953:SF3">
    <property type="entry name" value="HIGH-AFFINITY ZINC UPTAKE SYSTEM PROTEIN ZNUA"/>
    <property type="match status" value="1"/>
</dbReference>
<dbReference type="InterPro" id="IPR006127">
    <property type="entry name" value="ZnuA-like"/>
</dbReference>
<evidence type="ECO:0000256" key="1">
    <source>
        <dbReference type="ARBA" id="ARBA00011028"/>
    </source>
</evidence>
<dbReference type="PANTHER" id="PTHR42953">
    <property type="entry name" value="HIGH-AFFINITY ZINC UPTAKE SYSTEM PROTEIN ZNUA-RELATED"/>
    <property type="match status" value="1"/>
</dbReference>
<dbReference type="Pfam" id="PF01297">
    <property type="entry name" value="ZnuA"/>
    <property type="match status" value="1"/>
</dbReference>
<evidence type="ECO:0000256" key="3">
    <source>
        <dbReference type="ARBA" id="ARBA00022448"/>
    </source>
</evidence>
<keyword evidence="9" id="KW-1185">Reference proteome</keyword>
<keyword evidence="5" id="KW-0406">Ion transport</keyword>
<protein>
    <recommendedName>
        <fullName evidence="2">High-affinity zinc uptake system protein ZnuA</fullName>
    </recommendedName>
</protein>
<evidence type="ECO:0000256" key="4">
    <source>
        <dbReference type="ARBA" id="ARBA00022729"/>
    </source>
</evidence>
<dbReference type="Proteomes" id="UP000199239">
    <property type="component" value="Unassembled WGS sequence"/>
</dbReference>
<evidence type="ECO:0000256" key="5">
    <source>
        <dbReference type="ARBA" id="ARBA00022906"/>
    </source>
</evidence>
<feature type="compositionally biased region" description="Basic and acidic residues" evidence="6">
    <location>
        <begin position="119"/>
        <end position="194"/>
    </location>
</feature>
<dbReference type="RefSeq" id="WP_093914719.1">
    <property type="nucleotide sequence ID" value="NZ_FPAJ01000001.1"/>
</dbReference>
<dbReference type="Gene3D" id="3.40.50.1980">
    <property type="entry name" value="Nitrogenase molybdenum iron protein domain"/>
    <property type="match status" value="3"/>
</dbReference>
<keyword evidence="5" id="KW-0862">Zinc</keyword>
<feature type="region of interest" description="Disordered" evidence="6">
    <location>
        <begin position="119"/>
        <end position="199"/>
    </location>
</feature>
<reference evidence="9" key="1">
    <citation type="submission" date="2016-10" db="EMBL/GenBank/DDBJ databases">
        <authorList>
            <person name="Varghese N."/>
            <person name="Submissions S."/>
        </authorList>
    </citation>
    <scope>NUCLEOTIDE SEQUENCE [LARGE SCALE GENOMIC DNA]</scope>
    <source>
        <strain evidence="9">DSM 23422</strain>
    </source>
</reference>
<dbReference type="GO" id="GO:0006829">
    <property type="term" value="P:zinc ion transport"/>
    <property type="evidence" value="ECO:0007669"/>
    <property type="project" value="UniProtKB-KW"/>
</dbReference>
<evidence type="ECO:0000313" key="9">
    <source>
        <dbReference type="Proteomes" id="UP000199239"/>
    </source>
</evidence>
<gene>
    <name evidence="8" type="ORF">SAMN04488040_0465</name>
</gene>
<proteinExistence type="inferred from homology"/>